<dbReference type="GO" id="GO:0008168">
    <property type="term" value="F:methyltransferase activity"/>
    <property type="evidence" value="ECO:0007669"/>
    <property type="project" value="UniProtKB-KW"/>
</dbReference>
<accession>A0AAE0IJL7</accession>
<dbReference type="Proteomes" id="UP001283341">
    <property type="component" value="Unassembled WGS sequence"/>
</dbReference>
<organism evidence="3 4">
    <name type="scientific">Apodospora peruviana</name>
    <dbReference type="NCBI Taxonomy" id="516989"/>
    <lineage>
        <taxon>Eukaryota</taxon>
        <taxon>Fungi</taxon>
        <taxon>Dikarya</taxon>
        <taxon>Ascomycota</taxon>
        <taxon>Pezizomycotina</taxon>
        <taxon>Sordariomycetes</taxon>
        <taxon>Sordariomycetidae</taxon>
        <taxon>Sordariales</taxon>
        <taxon>Lasiosphaeriaceae</taxon>
        <taxon>Apodospora</taxon>
    </lineage>
</organism>
<evidence type="ECO:0000313" key="3">
    <source>
        <dbReference type="EMBL" id="KAK3326204.1"/>
    </source>
</evidence>
<dbReference type="Gene3D" id="3.40.50.150">
    <property type="entry name" value="Vaccinia Virus protein VP39"/>
    <property type="match status" value="1"/>
</dbReference>
<comment type="similarity">
    <text evidence="1">Belongs to the methyltransferase superfamily. LaeA methyltransferase family.</text>
</comment>
<dbReference type="SUPFAM" id="SSF53335">
    <property type="entry name" value="S-adenosyl-L-methionine-dependent methyltransferases"/>
    <property type="match status" value="1"/>
</dbReference>
<dbReference type="PANTHER" id="PTHR43591">
    <property type="entry name" value="METHYLTRANSFERASE"/>
    <property type="match status" value="1"/>
</dbReference>
<evidence type="ECO:0000313" key="4">
    <source>
        <dbReference type="Proteomes" id="UP001283341"/>
    </source>
</evidence>
<dbReference type="GO" id="GO:0032259">
    <property type="term" value="P:methylation"/>
    <property type="evidence" value="ECO:0007669"/>
    <property type="project" value="UniProtKB-KW"/>
</dbReference>
<protein>
    <submittedName>
        <fullName evidence="3">S-adenosyl-L-methionine-dependent methyltransferase</fullName>
    </submittedName>
</protein>
<dbReference type="PANTHER" id="PTHR43591:SF24">
    <property type="entry name" value="2-METHOXY-6-POLYPRENYL-1,4-BENZOQUINOL METHYLASE, MITOCHONDRIAL"/>
    <property type="match status" value="1"/>
</dbReference>
<evidence type="ECO:0000256" key="2">
    <source>
        <dbReference type="SAM" id="MobiDB-lite"/>
    </source>
</evidence>
<proteinExistence type="inferred from homology"/>
<keyword evidence="3" id="KW-0808">Transferase</keyword>
<reference evidence="3" key="1">
    <citation type="journal article" date="2023" name="Mol. Phylogenet. Evol.">
        <title>Genome-scale phylogeny and comparative genomics of the fungal order Sordariales.</title>
        <authorList>
            <person name="Hensen N."/>
            <person name="Bonometti L."/>
            <person name="Westerberg I."/>
            <person name="Brannstrom I.O."/>
            <person name="Guillou S."/>
            <person name="Cros-Aarteil S."/>
            <person name="Calhoun S."/>
            <person name="Haridas S."/>
            <person name="Kuo A."/>
            <person name="Mondo S."/>
            <person name="Pangilinan J."/>
            <person name="Riley R."/>
            <person name="LaButti K."/>
            <person name="Andreopoulos B."/>
            <person name="Lipzen A."/>
            <person name="Chen C."/>
            <person name="Yan M."/>
            <person name="Daum C."/>
            <person name="Ng V."/>
            <person name="Clum A."/>
            <person name="Steindorff A."/>
            <person name="Ohm R.A."/>
            <person name="Martin F."/>
            <person name="Silar P."/>
            <person name="Natvig D.O."/>
            <person name="Lalanne C."/>
            <person name="Gautier V."/>
            <person name="Ament-Velasquez S.L."/>
            <person name="Kruys A."/>
            <person name="Hutchinson M.I."/>
            <person name="Powell A.J."/>
            <person name="Barry K."/>
            <person name="Miller A.N."/>
            <person name="Grigoriev I.V."/>
            <person name="Debuchy R."/>
            <person name="Gladieux P."/>
            <person name="Hiltunen Thoren M."/>
            <person name="Johannesson H."/>
        </authorList>
    </citation>
    <scope>NUCLEOTIDE SEQUENCE</scope>
    <source>
        <strain evidence="3">CBS 118394</strain>
    </source>
</reference>
<dbReference type="Pfam" id="PF13489">
    <property type="entry name" value="Methyltransf_23"/>
    <property type="match status" value="1"/>
</dbReference>
<reference evidence="3" key="2">
    <citation type="submission" date="2023-06" db="EMBL/GenBank/DDBJ databases">
        <authorList>
            <consortium name="Lawrence Berkeley National Laboratory"/>
            <person name="Haridas S."/>
            <person name="Hensen N."/>
            <person name="Bonometti L."/>
            <person name="Westerberg I."/>
            <person name="Brannstrom I.O."/>
            <person name="Guillou S."/>
            <person name="Cros-Aarteil S."/>
            <person name="Calhoun S."/>
            <person name="Kuo A."/>
            <person name="Mondo S."/>
            <person name="Pangilinan J."/>
            <person name="Riley R."/>
            <person name="Labutti K."/>
            <person name="Andreopoulos B."/>
            <person name="Lipzen A."/>
            <person name="Chen C."/>
            <person name="Yanf M."/>
            <person name="Daum C."/>
            <person name="Ng V."/>
            <person name="Clum A."/>
            <person name="Steindorff A."/>
            <person name="Ohm R."/>
            <person name="Martin F."/>
            <person name="Silar P."/>
            <person name="Natvig D."/>
            <person name="Lalanne C."/>
            <person name="Gautier V."/>
            <person name="Ament-Velasquez S.L."/>
            <person name="Kruys A."/>
            <person name="Hutchinson M.I."/>
            <person name="Powell A.J."/>
            <person name="Barry K."/>
            <person name="Miller A.N."/>
            <person name="Grigoriev I.V."/>
            <person name="Debuchy R."/>
            <person name="Gladieux P."/>
            <person name="Thoren M.H."/>
            <person name="Johannesson H."/>
        </authorList>
    </citation>
    <scope>NUCLEOTIDE SEQUENCE</scope>
    <source>
        <strain evidence="3">CBS 118394</strain>
    </source>
</reference>
<keyword evidence="4" id="KW-1185">Reference proteome</keyword>
<gene>
    <name evidence="3" type="ORF">B0H66DRAFT_600342</name>
</gene>
<evidence type="ECO:0000256" key="1">
    <source>
        <dbReference type="ARBA" id="ARBA00038158"/>
    </source>
</evidence>
<dbReference type="InterPro" id="IPR029063">
    <property type="entry name" value="SAM-dependent_MTases_sf"/>
</dbReference>
<keyword evidence="3" id="KW-0489">Methyltransferase</keyword>
<feature type="compositionally biased region" description="Low complexity" evidence="2">
    <location>
        <begin position="1"/>
        <end position="27"/>
    </location>
</feature>
<feature type="region of interest" description="Disordered" evidence="2">
    <location>
        <begin position="1"/>
        <end position="35"/>
    </location>
</feature>
<dbReference type="CDD" id="cd02440">
    <property type="entry name" value="AdoMet_MTases"/>
    <property type="match status" value="1"/>
</dbReference>
<dbReference type="EMBL" id="JAUEDM010000002">
    <property type="protein sequence ID" value="KAK3326204.1"/>
    <property type="molecule type" value="Genomic_DNA"/>
</dbReference>
<sequence>MSQQASPKSGTGSSPKSGAGSPPGAVPDILRADDEDERVTVNDADSALGADTVSSTASMTSSIINYRRENGRTYHAFREGKYHYPNDDTENERLDLQHHLWYLTFDGKLGFAPPNEPGAKPERVLDAGTGTGIWAIDYGDEHVDTQVLGVDLSPIQPSFVPPNVQFQIDDVEDDWTFSRPFDYIHSRAMNGSIVDWGVYCRRAYDSLKPGGWFEIQEFGLVACDDGTMDGTALEKTLDVLTKGGAALNHPFIDVWKMKPFLEGVGFVNISERHYHWPSNTWPKDKKLKELGIWNNNNLSQGLEGFLLAVGTRGLGWKPEEVMVLAAKGKAELNDRKIHAYWPINVIYGQKPE</sequence>
<name>A0AAE0IJL7_9PEZI</name>
<comment type="caution">
    <text evidence="3">The sequence shown here is derived from an EMBL/GenBank/DDBJ whole genome shotgun (WGS) entry which is preliminary data.</text>
</comment>
<dbReference type="AlphaFoldDB" id="A0AAE0IJL7"/>